<evidence type="ECO:0000313" key="2">
    <source>
        <dbReference type="Proteomes" id="UP000240505"/>
    </source>
</evidence>
<gene>
    <name evidence="1" type="ORF">C9I28_04770</name>
</gene>
<organism evidence="1 2">
    <name type="scientific">Pseudoduganella armeniaca</name>
    <dbReference type="NCBI Taxonomy" id="2072590"/>
    <lineage>
        <taxon>Bacteria</taxon>
        <taxon>Pseudomonadati</taxon>
        <taxon>Pseudomonadota</taxon>
        <taxon>Betaproteobacteria</taxon>
        <taxon>Burkholderiales</taxon>
        <taxon>Oxalobacteraceae</taxon>
        <taxon>Telluria group</taxon>
        <taxon>Pseudoduganella</taxon>
    </lineage>
</organism>
<dbReference type="AlphaFoldDB" id="A0A2R4C6C9"/>
<protein>
    <submittedName>
        <fullName evidence="1">Uncharacterized protein</fullName>
    </submittedName>
</protein>
<dbReference type="EMBL" id="CP028324">
    <property type="protein sequence ID" value="AVR95110.1"/>
    <property type="molecule type" value="Genomic_DNA"/>
</dbReference>
<evidence type="ECO:0000313" key="1">
    <source>
        <dbReference type="EMBL" id="AVR95110.1"/>
    </source>
</evidence>
<accession>A0A2R4C6C9</accession>
<proteinExistence type="predicted"/>
<dbReference type="Proteomes" id="UP000240505">
    <property type="component" value="Chromosome"/>
</dbReference>
<name>A0A2R4C6C9_9BURK</name>
<keyword evidence="2" id="KW-1185">Reference proteome</keyword>
<reference evidence="1 2" key="1">
    <citation type="submission" date="2018-03" db="EMBL/GenBank/DDBJ databases">
        <title>Massilia armeniaca sp. nov., isolated from desert soil.</title>
        <authorList>
            <person name="Huang H."/>
            <person name="Ren M."/>
        </authorList>
    </citation>
    <scope>NUCLEOTIDE SEQUENCE [LARGE SCALE GENOMIC DNA]</scope>
    <source>
        <strain evidence="1 2">ZMN-3</strain>
    </source>
</reference>
<dbReference type="KEGG" id="masz:C9I28_04770"/>
<sequence length="95" mass="10399">MTTVTQLGKSTVELSCAAASSASCHYLFLSSLCQERFLANGVKERACRYMEATPPFQIRPGERKTVTDLPADFIYTMKLGAAPTADECLRSPIPH</sequence>